<keyword evidence="1" id="KW-1133">Transmembrane helix</keyword>
<protein>
    <submittedName>
        <fullName evidence="2">Uncharacterized protein</fullName>
    </submittedName>
</protein>
<evidence type="ECO:0000313" key="2">
    <source>
        <dbReference type="EMBL" id="VDD04493.1"/>
    </source>
</evidence>
<reference evidence="2" key="1">
    <citation type="submission" date="2018-11" db="EMBL/GenBank/DDBJ databases">
        <authorList>
            <consortium name="Genoscope - CEA"/>
            <person name="William W."/>
        </authorList>
    </citation>
    <scope>NUCLEOTIDE SEQUENCE</scope>
</reference>
<keyword evidence="1" id="KW-0812">Transmembrane</keyword>
<dbReference type="AlphaFoldDB" id="A0A3P6BGN1"/>
<gene>
    <name evidence="2" type="ORF">BOLC4T22038H</name>
</gene>
<evidence type="ECO:0000256" key="1">
    <source>
        <dbReference type="SAM" id="Phobius"/>
    </source>
</evidence>
<sequence>MVSSIAGTTSTSFSYSTIGCYYYCFFFFAVGGDSKKMEAEPKDSLSAADLDMPSLELRSTETFNRGSASDLSMFSSSLPTLLHENLNMTDSDSWLSLDDKLGVGKLRE</sequence>
<organism evidence="2">
    <name type="scientific">Brassica oleracea</name>
    <name type="common">Wild cabbage</name>
    <dbReference type="NCBI Taxonomy" id="3712"/>
    <lineage>
        <taxon>Eukaryota</taxon>
        <taxon>Viridiplantae</taxon>
        <taxon>Streptophyta</taxon>
        <taxon>Embryophyta</taxon>
        <taxon>Tracheophyta</taxon>
        <taxon>Spermatophyta</taxon>
        <taxon>Magnoliopsida</taxon>
        <taxon>eudicotyledons</taxon>
        <taxon>Gunneridae</taxon>
        <taxon>Pentapetalae</taxon>
        <taxon>rosids</taxon>
        <taxon>malvids</taxon>
        <taxon>Brassicales</taxon>
        <taxon>Brassicaceae</taxon>
        <taxon>Brassiceae</taxon>
        <taxon>Brassica</taxon>
    </lineage>
</organism>
<name>A0A3P6BGN1_BRAOL</name>
<proteinExistence type="predicted"/>
<accession>A0A3P6BGN1</accession>
<keyword evidence="1" id="KW-0472">Membrane</keyword>
<feature type="transmembrane region" description="Helical" evidence="1">
    <location>
        <begin position="12"/>
        <end position="32"/>
    </location>
</feature>
<dbReference type="EMBL" id="LR031873">
    <property type="protein sequence ID" value="VDD04493.1"/>
    <property type="molecule type" value="Genomic_DNA"/>
</dbReference>